<organism evidence="1 2">
    <name type="scientific">Nibrella saemangeumensis</name>
    <dbReference type="NCBI Taxonomy" id="1084526"/>
    <lineage>
        <taxon>Bacteria</taxon>
        <taxon>Pseudomonadati</taxon>
        <taxon>Bacteroidota</taxon>
        <taxon>Cytophagia</taxon>
        <taxon>Cytophagales</taxon>
        <taxon>Spirosomataceae</taxon>
        <taxon>Nibrella</taxon>
    </lineage>
</organism>
<keyword evidence="2" id="KW-1185">Reference proteome</keyword>
<protein>
    <submittedName>
        <fullName evidence="1">Uncharacterized protein</fullName>
    </submittedName>
</protein>
<evidence type="ECO:0000313" key="1">
    <source>
        <dbReference type="EMBL" id="GAA4459209.1"/>
    </source>
</evidence>
<accession>A0ABP8N0I6</accession>
<evidence type="ECO:0000313" key="2">
    <source>
        <dbReference type="Proteomes" id="UP001501175"/>
    </source>
</evidence>
<gene>
    <name evidence="1" type="ORF">GCM10023189_32510</name>
</gene>
<dbReference type="EMBL" id="BAABHD010000031">
    <property type="protein sequence ID" value="GAA4459209.1"/>
    <property type="molecule type" value="Genomic_DNA"/>
</dbReference>
<dbReference type="RefSeq" id="WP_345244927.1">
    <property type="nucleotide sequence ID" value="NZ_BAABHD010000031.1"/>
</dbReference>
<comment type="caution">
    <text evidence="1">The sequence shown here is derived from an EMBL/GenBank/DDBJ whole genome shotgun (WGS) entry which is preliminary data.</text>
</comment>
<proteinExistence type="predicted"/>
<dbReference type="Proteomes" id="UP001501175">
    <property type="component" value="Unassembled WGS sequence"/>
</dbReference>
<name>A0ABP8N0I6_9BACT</name>
<sequence length="105" mass="11878">MKWILTPIVRLGEYLMSLSDRTRLRLAILALLVLGGGGVYKLTRSIQRLQEPLPKATPEQLIKPMESLFRQTTESMLQQQASRQATIHQLDSLKATYSSQTPTKP</sequence>
<reference evidence="2" key="1">
    <citation type="journal article" date="2019" name="Int. J. Syst. Evol. Microbiol.">
        <title>The Global Catalogue of Microorganisms (GCM) 10K type strain sequencing project: providing services to taxonomists for standard genome sequencing and annotation.</title>
        <authorList>
            <consortium name="The Broad Institute Genomics Platform"/>
            <consortium name="The Broad Institute Genome Sequencing Center for Infectious Disease"/>
            <person name="Wu L."/>
            <person name="Ma J."/>
        </authorList>
    </citation>
    <scope>NUCLEOTIDE SEQUENCE [LARGE SCALE GENOMIC DNA]</scope>
    <source>
        <strain evidence="2">JCM 17927</strain>
    </source>
</reference>